<evidence type="ECO:0000313" key="1">
    <source>
        <dbReference type="EMBL" id="KAJ2981348.1"/>
    </source>
</evidence>
<reference evidence="1" key="1">
    <citation type="submission" date="2022-08" db="EMBL/GenBank/DDBJ databases">
        <title>Genome Sequence of Lecanicillium fungicola.</title>
        <authorList>
            <person name="Buettner E."/>
        </authorList>
    </citation>
    <scope>NUCLEOTIDE SEQUENCE</scope>
    <source>
        <strain evidence="1">Babe33</strain>
    </source>
</reference>
<organism evidence="1 2">
    <name type="scientific">Zarea fungicola</name>
    <dbReference type="NCBI Taxonomy" id="93591"/>
    <lineage>
        <taxon>Eukaryota</taxon>
        <taxon>Fungi</taxon>
        <taxon>Dikarya</taxon>
        <taxon>Ascomycota</taxon>
        <taxon>Pezizomycotina</taxon>
        <taxon>Sordariomycetes</taxon>
        <taxon>Hypocreomycetidae</taxon>
        <taxon>Hypocreales</taxon>
        <taxon>Cordycipitaceae</taxon>
        <taxon>Zarea</taxon>
    </lineage>
</organism>
<name>A0ACC1NSM3_9HYPO</name>
<proteinExistence type="predicted"/>
<sequence>MFWRVQTHEEYVINDKADEFRTKARFGALIGHASRPSPDQVRAPSWSWAAIDGPVKFIPLQFSNLVCTLRSCYINKSGIDEFGAVSGGNLDMEAPVFEVKKYVPNEEWGFHGIPAYIDLDDDRGRIFGTIHLDIPQEELPETCYAVFLDPSNVIIVRSMHSSHGTPLKPNRILCTTDLSPYFRKAPSDNTIVWLKDGKVVQVTRETFQEIAESQQEPVSLVNEVNEVVRLGVGSFFKAQHLDNDFKESTHVPPPPKTDPKGWVRGKTKVNGEEVSIPFDPKDVASVAPDQSWGVITKEDARVPISIH</sequence>
<comment type="caution">
    <text evidence="1">The sequence shown here is derived from an EMBL/GenBank/DDBJ whole genome shotgun (WGS) entry which is preliminary data.</text>
</comment>
<accession>A0ACC1NSM3</accession>
<protein>
    <submittedName>
        <fullName evidence="1">Uncharacterized protein</fullName>
    </submittedName>
</protein>
<dbReference type="EMBL" id="JANJQO010000136">
    <property type="protein sequence ID" value="KAJ2981348.1"/>
    <property type="molecule type" value="Genomic_DNA"/>
</dbReference>
<keyword evidence="2" id="KW-1185">Reference proteome</keyword>
<gene>
    <name evidence="1" type="ORF">NQ176_g2087</name>
</gene>
<evidence type="ECO:0000313" key="2">
    <source>
        <dbReference type="Proteomes" id="UP001143910"/>
    </source>
</evidence>
<dbReference type="Proteomes" id="UP001143910">
    <property type="component" value="Unassembled WGS sequence"/>
</dbReference>